<evidence type="ECO:0000313" key="2">
    <source>
        <dbReference type="EMBL" id="SDJ27428.1"/>
    </source>
</evidence>
<dbReference type="RefSeq" id="WP_089850759.1">
    <property type="nucleotide sequence ID" value="NZ_FNEJ01000024.1"/>
</dbReference>
<dbReference type="Proteomes" id="UP000199093">
    <property type="component" value="Unassembled WGS sequence"/>
</dbReference>
<dbReference type="OrthoDB" id="5343781at2"/>
<gene>
    <name evidence="2" type="ORF">SAMN04487993_102413</name>
</gene>
<organism evidence="2 3">
    <name type="scientific">Salipiger marinus</name>
    <dbReference type="NCBI Taxonomy" id="555512"/>
    <lineage>
        <taxon>Bacteria</taxon>
        <taxon>Pseudomonadati</taxon>
        <taxon>Pseudomonadota</taxon>
        <taxon>Alphaproteobacteria</taxon>
        <taxon>Rhodobacterales</taxon>
        <taxon>Roseobacteraceae</taxon>
        <taxon>Salipiger</taxon>
    </lineage>
</organism>
<protein>
    <recommendedName>
        <fullName evidence="4">Copper-binding protein</fullName>
    </recommendedName>
</protein>
<evidence type="ECO:0000313" key="3">
    <source>
        <dbReference type="Proteomes" id="UP000199093"/>
    </source>
</evidence>
<reference evidence="2 3" key="1">
    <citation type="submission" date="2016-10" db="EMBL/GenBank/DDBJ databases">
        <authorList>
            <person name="de Groot N.N."/>
        </authorList>
    </citation>
    <scope>NUCLEOTIDE SEQUENCE [LARGE SCALE GENOMIC DNA]</scope>
    <source>
        <strain evidence="2 3">DSM 26424</strain>
    </source>
</reference>
<keyword evidence="3" id="KW-1185">Reference proteome</keyword>
<dbReference type="STRING" id="555512.SAMN04487993_102413"/>
<feature type="chain" id="PRO_5011730089" description="Copper-binding protein" evidence="1">
    <location>
        <begin position="22"/>
        <end position="144"/>
    </location>
</feature>
<dbReference type="AlphaFoldDB" id="A0A1G8SDY0"/>
<sequence length="144" mass="15285">MKTLTTWALAATLALGGAAQAHEFGFAGILSSSNKGEMPGITLSVGKPLAEGPITLKSGMVYELEIEADGTGELALEGPGFFRAIWVNEVVVNGLEIRPFGLESLEFDEAGVMEIEFVAIKPGRFFLRIPGSDGESQRVDIAIE</sequence>
<dbReference type="EMBL" id="FNEJ01000024">
    <property type="protein sequence ID" value="SDJ27428.1"/>
    <property type="molecule type" value="Genomic_DNA"/>
</dbReference>
<evidence type="ECO:0000256" key="1">
    <source>
        <dbReference type="SAM" id="SignalP"/>
    </source>
</evidence>
<proteinExistence type="predicted"/>
<accession>A0A1G8SDY0</accession>
<keyword evidence="1" id="KW-0732">Signal</keyword>
<evidence type="ECO:0008006" key="4">
    <source>
        <dbReference type="Google" id="ProtNLM"/>
    </source>
</evidence>
<name>A0A1G8SDY0_9RHOB</name>
<feature type="signal peptide" evidence="1">
    <location>
        <begin position="1"/>
        <end position="21"/>
    </location>
</feature>